<protein>
    <submittedName>
        <fullName evidence="3">Uncharacterized protein</fullName>
    </submittedName>
</protein>
<evidence type="ECO:0000256" key="1">
    <source>
        <dbReference type="SAM" id="MobiDB-lite"/>
    </source>
</evidence>
<dbReference type="Proteomes" id="UP000693970">
    <property type="component" value="Unassembled WGS sequence"/>
</dbReference>
<comment type="caution">
    <text evidence="3">The sequence shown here is derived from an EMBL/GenBank/DDBJ whole genome shotgun (WGS) entry which is preliminary data.</text>
</comment>
<reference evidence="3" key="1">
    <citation type="journal article" date="2021" name="Sci. Rep.">
        <title>Diploid genomic architecture of Nitzschia inconspicua, an elite biomass production diatom.</title>
        <authorList>
            <person name="Oliver A."/>
            <person name="Podell S."/>
            <person name="Pinowska A."/>
            <person name="Traller J.C."/>
            <person name="Smith S.R."/>
            <person name="McClure R."/>
            <person name="Beliaev A."/>
            <person name="Bohutskyi P."/>
            <person name="Hill E.A."/>
            <person name="Rabines A."/>
            <person name="Zheng H."/>
            <person name="Allen L.Z."/>
            <person name="Kuo A."/>
            <person name="Grigoriev I.V."/>
            <person name="Allen A.E."/>
            <person name="Hazlebeck D."/>
            <person name="Allen E.E."/>
        </authorList>
    </citation>
    <scope>NUCLEOTIDE SEQUENCE</scope>
    <source>
        <strain evidence="3">Hildebrandi</strain>
    </source>
</reference>
<evidence type="ECO:0000313" key="2">
    <source>
        <dbReference type="EMBL" id="KAG7347250.1"/>
    </source>
</evidence>
<gene>
    <name evidence="2" type="ORF">IV203_015955</name>
    <name evidence="3" type="ORF">IV203_030617</name>
</gene>
<feature type="compositionally biased region" description="Polar residues" evidence="1">
    <location>
        <begin position="306"/>
        <end position="337"/>
    </location>
</feature>
<evidence type="ECO:0000313" key="4">
    <source>
        <dbReference type="Proteomes" id="UP000693970"/>
    </source>
</evidence>
<keyword evidence="4" id="KW-1185">Reference proteome</keyword>
<proteinExistence type="predicted"/>
<sequence length="576" mass="63023">MNNRTVNNRSQQISTSDTTAATAEGGIARKNRTTEHTMLKESICVETNNGFHTSKNNQSSSSLVSAITLDEEAFMSSEVSSDPQNGSSKNASFDSMPLPPVRGASFSSPFGSSSANPRRHSAEETLASALALNMKTQNRFDMVCRNNTPRSYSPLCNIRKTRRMDRGTHDDDILRTKTEDADDRFLSKSFPLESGTYLSLSQKKGQIKSMLPLEKPMRRDVSGPTMRIVHKANISTTSPTLSSNMHNASSWSFLAEDRATNPFLTPPSVVTSFQESSPIGASLEPVLDRTLLLQISKSKLMEETVTENVASRTNSPGGPTSSFSIQDQSRTSPTISSHTRRALRCGLRRPPRHAHGSEDNLESDASADNHSGHKRPSMKAYSSAGSITNKTPPEDDQAMKRLRRHSSPWAVQSPNSHKKNVDQSPKHFSSCNDNFSTERFGENELFALFPTPDISAPSSGIGSSIRMLPASSEEVPLGKPLKDCIFKSSSFGSIDRLPMDDASFAATPTTLRRTSLLRFSSSNHEGDSLPMALPPRRQDSRTFDLDDATSHTSMDMAPIDFPDLVSNFTSVDESSS</sequence>
<name>A0A9K3Q4C4_9STRA</name>
<reference evidence="3" key="2">
    <citation type="submission" date="2021-04" db="EMBL/GenBank/DDBJ databases">
        <authorList>
            <person name="Podell S."/>
        </authorList>
    </citation>
    <scope>NUCLEOTIDE SEQUENCE</scope>
    <source>
        <strain evidence="3">Hildebrandi</strain>
    </source>
</reference>
<accession>A0A9K3Q4C4</accession>
<feature type="region of interest" description="Disordered" evidence="1">
    <location>
        <begin position="1"/>
        <end position="34"/>
    </location>
</feature>
<dbReference type="EMBL" id="JAGRRH010000020">
    <property type="protein sequence ID" value="KAG7347250.1"/>
    <property type="molecule type" value="Genomic_DNA"/>
</dbReference>
<organism evidence="3 4">
    <name type="scientific">Nitzschia inconspicua</name>
    <dbReference type="NCBI Taxonomy" id="303405"/>
    <lineage>
        <taxon>Eukaryota</taxon>
        <taxon>Sar</taxon>
        <taxon>Stramenopiles</taxon>
        <taxon>Ochrophyta</taxon>
        <taxon>Bacillariophyta</taxon>
        <taxon>Bacillariophyceae</taxon>
        <taxon>Bacillariophycidae</taxon>
        <taxon>Bacillariales</taxon>
        <taxon>Bacillariaceae</taxon>
        <taxon>Nitzschia</taxon>
    </lineage>
</organism>
<feature type="compositionally biased region" description="Low complexity" evidence="1">
    <location>
        <begin position="102"/>
        <end position="116"/>
    </location>
</feature>
<dbReference type="AlphaFoldDB" id="A0A9K3Q4C4"/>
<feature type="compositionally biased region" description="Polar residues" evidence="1">
    <location>
        <begin position="1"/>
        <end position="21"/>
    </location>
</feature>
<evidence type="ECO:0000313" key="3">
    <source>
        <dbReference type="EMBL" id="KAG7367874.1"/>
    </source>
</evidence>
<feature type="compositionally biased region" description="Basic residues" evidence="1">
    <location>
        <begin position="338"/>
        <end position="354"/>
    </location>
</feature>
<feature type="region of interest" description="Disordered" evidence="1">
    <location>
        <begin position="306"/>
        <end position="434"/>
    </location>
</feature>
<feature type="region of interest" description="Disordered" evidence="1">
    <location>
        <begin position="521"/>
        <end position="560"/>
    </location>
</feature>
<feature type="region of interest" description="Disordered" evidence="1">
    <location>
        <begin position="75"/>
        <end position="122"/>
    </location>
</feature>
<dbReference type="EMBL" id="JAGRRH010000006">
    <property type="protein sequence ID" value="KAG7367874.1"/>
    <property type="molecule type" value="Genomic_DNA"/>
</dbReference>
<feature type="compositionally biased region" description="Polar residues" evidence="1">
    <location>
        <begin position="77"/>
        <end position="93"/>
    </location>
</feature>